<evidence type="ECO:0000256" key="1">
    <source>
        <dbReference type="ARBA" id="ARBA00009717"/>
    </source>
</evidence>
<evidence type="ECO:0000313" key="6">
    <source>
        <dbReference type="Proteomes" id="UP000821598"/>
    </source>
</evidence>
<dbReference type="PANTHER" id="PTHR31956:SF1">
    <property type="entry name" value="NON-SPECIFIC PHOSPHOLIPASE C1"/>
    <property type="match status" value="1"/>
</dbReference>
<dbReference type="PROSITE" id="PS51257">
    <property type="entry name" value="PROKAR_LIPOPROTEIN"/>
    <property type="match status" value="1"/>
</dbReference>
<dbReference type="EMBL" id="VOMC01000025">
    <property type="protein sequence ID" value="NVI06646.1"/>
    <property type="molecule type" value="Genomic_DNA"/>
</dbReference>
<dbReference type="Gene3D" id="3.40.720.10">
    <property type="entry name" value="Alkaline Phosphatase, subunit A"/>
    <property type="match status" value="2"/>
</dbReference>
<evidence type="ECO:0000256" key="2">
    <source>
        <dbReference type="ARBA" id="ARBA00012018"/>
    </source>
</evidence>
<accession>A0ABX2NQX7</accession>
<dbReference type="InterPro" id="IPR006311">
    <property type="entry name" value="TAT_signal"/>
</dbReference>
<comment type="caution">
    <text evidence="5">The sequence shown here is derived from an EMBL/GenBank/DDBJ whole genome shotgun (WGS) entry which is preliminary data.</text>
</comment>
<dbReference type="InterPro" id="IPR017850">
    <property type="entry name" value="Alkaline_phosphatase_core_sf"/>
</dbReference>
<dbReference type="PANTHER" id="PTHR31956">
    <property type="entry name" value="NON-SPECIFIC PHOSPHOLIPASE C4-RELATED"/>
    <property type="match status" value="1"/>
</dbReference>
<comment type="similarity">
    <text evidence="1">Belongs to the bacterial phospholipase C family.</text>
</comment>
<keyword evidence="6" id="KW-1185">Reference proteome</keyword>
<dbReference type="InterPro" id="IPR007312">
    <property type="entry name" value="Phosphoesterase"/>
</dbReference>
<dbReference type="Proteomes" id="UP000821598">
    <property type="component" value="Unassembled WGS sequence"/>
</dbReference>
<evidence type="ECO:0000256" key="3">
    <source>
        <dbReference type="ARBA" id="ARBA00022801"/>
    </source>
</evidence>
<dbReference type="RefSeq" id="WP_176368002.1">
    <property type="nucleotide sequence ID" value="NZ_VOMC01000025.1"/>
</dbReference>
<keyword evidence="3" id="KW-0378">Hydrolase</keyword>
<protein>
    <recommendedName>
        <fullName evidence="2">phospholipase C</fullName>
        <ecNumber evidence="2">3.1.4.3</ecNumber>
    </recommendedName>
</protein>
<dbReference type="PROSITE" id="PS51318">
    <property type="entry name" value="TAT"/>
    <property type="match status" value="1"/>
</dbReference>
<sequence>MGDETHKTHAHDRRRFLAGVAAVAGSVALSGCGGGPGEDDLTGGGGGDPAPSITDIPAPNAADRYSLPRPALPAPASSGIDFIVLVTMENRSFDHFLGWVPGAEGMPANRQFKDAFGATQTPFSLAANAAYGYQACAFLDPNHSFSGGRTQLASGAMNGWLLTPGTSLSRGDLLPIGFYTQADLQFFNAVASSYTIGDFYFSGILTSTFPNRLYLHSGATDRLDDSADTSSLATIWDKLSNADVDARYYYHDVPITALYGTRYVGISRPFADFLVNAAAGTLPPFCMVDPSFTGEPEGVSADDHPHADIRDGEAFLAQVYEALRTSPTWSRTLMIVVYDEWGGFLEHVVPPTRPISNNELTLGNDGKLGFRVPLALLGPRVRAGSITRYQFDPSSIHALLQWRFGLQPLGVRGSDPATFNLAYALDFNGAPRTDAPAFTVAQGPFGGTCLGAVVPSPSSSPSAIDQSQKRAINPTADRFANLRAKAASLGFATGG</sequence>
<evidence type="ECO:0000256" key="4">
    <source>
        <dbReference type="SAM" id="MobiDB-lite"/>
    </source>
</evidence>
<evidence type="ECO:0000313" key="5">
    <source>
        <dbReference type="EMBL" id="NVI06646.1"/>
    </source>
</evidence>
<reference evidence="5 6" key="1">
    <citation type="submission" date="2019-08" db="EMBL/GenBank/DDBJ databases">
        <title>Paraburkholderia simonii sp. nov. and P. youngii sp. nov. Brazilian and Mexican Mimosa-associated rhizobia.</title>
        <authorList>
            <person name="Mavima L."/>
            <person name="Beukes C.W."/>
            <person name="Palmer M."/>
            <person name="De Meyer S.E."/>
            <person name="James E.K."/>
            <person name="Maluk M."/>
            <person name="Avontuur J.R."/>
            <person name="Chan W.Y."/>
            <person name="Venter S.N."/>
            <person name="Steenkamp E.T."/>
        </authorList>
    </citation>
    <scope>NUCLEOTIDE SEQUENCE [LARGE SCALE GENOMIC DNA]</scope>
    <source>
        <strain evidence="5 6">JPY454</strain>
    </source>
</reference>
<name>A0ABX2NQX7_9BURK</name>
<dbReference type="Pfam" id="PF04185">
    <property type="entry name" value="Phosphoesterase"/>
    <property type="match status" value="1"/>
</dbReference>
<feature type="region of interest" description="Disordered" evidence="4">
    <location>
        <begin position="31"/>
        <end position="64"/>
    </location>
</feature>
<proteinExistence type="inferred from homology"/>
<feature type="compositionally biased region" description="Gly residues" evidence="4">
    <location>
        <begin position="31"/>
        <end position="48"/>
    </location>
</feature>
<dbReference type="EC" id="3.1.4.3" evidence="2"/>
<organism evidence="5 6">
    <name type="scientific">Paraburkholderia youngii</name>
    <dbReference type="NCBI Taxonomy" id="2782701"/>
    <lineage>
        <taxon>Bacteria</taxon>
        <taxon>Pseudomonadati</taxon>
        <taxon>Pseudomonadota</taxon>
        <taxon>Betaproteobacteria</taxon>
        <taxon>Burkholderiales</taxon>
        <taxon>Burkholderiaceae</taxon>
        <taxon>Paraburkholderia</taxon>
    </lineage>
</organism>
<gene>
    <name evidence="5" type="ORF">FSB64_23335</name>
</gene>